<dbReference type="EMBL" id="FO082264">
    <property type="protein sequence ID" value="CCO20001.1"/>
    <property type="molecule type" value="Genomic_DNA"/>
</dbReference>
<evidence type="ECO:0000256" key="1">
    <source>
        <dbReference type="SAM" id="Phobius"/>
    </source>
</evidence>
<dbReference type="RefSeq" id="XP_007508915.1">
    <property type="nucleotide sequence ID" value="XM_007508853.1"/>
</dbReference>
<dbReference type="AlphaFoldDB" id="K8EPL7"/>
<keyword evidence="1" id="KW-0812">Transmembrane</keyword>
<sequence length="140" mass="17662">MRRGRRKSARRRVRALHLLYNHIKYFKREREREIKTDTRRESERENTRFSRRRKLQKRVLFSDDSLLLCCLFCNSREKREKEKDNNTHTHALKRLLFFFFFFFFFFNFNFFFSVFFFFVFFLNALRSADFINPKHKKTLN</sequence>
<evidence type="ECO:0000313" key="2">
    <source>
        <dbReference type="EMBL" id="CCO20001.1"/>
    </source>
</evidence>
<name>K8EPL7_9CHLO</name>
<feature type="transmembrane region" description="Helical" evidence="1">
    <location>
        <begin position="95"/>
        <end position="122"/>
    </location>
</feature>
<evidence type="ECO:0008006" key="4">
    <source>
        <dbReference type="Google" id="ProtNLM"/>
    </source>
</evidence>
<organism evidence="2 3">
    <name type="scientific">Bathycoccus prasinos</name>
    <dbReference type="NCBI Taxonomy" id="41875"/>
    <lineage>
        <taxon>Eukaryota</taxon>
        <taxon>Viridiplantae</taxon>
        <taxon>Chlorophyta</taxon>
        <taxon>Mamiellophyceae</taxon>
        <taxon>Mamiellales</taxon>
        <taxon>Bathycoccaceae</taxon>
        <taxon>Bathycoccus</taxon>
    </lineage>
</organism>
<reference evidence="2 3" key="1">
    <citation type="submission" date="2011-10" db="EMBL/GenBank/DDBJ databases">
        <authorList>
            <person name="Genoscope - CEA"/>
        </authorList>
    </citation>
    <scope>NUCLEOTIDE SEQUENCE [LARGE SCALE GENOMIC DNA]</scope>
    <source>
        <strain evidence="2 3">RCC 1105</strain>
    </source>
</reference>
<keyword evidence="3" id="KW-1185">Reference proteome</keyword>
<evidence type="ECO:0000313" key="3">
    <source>
        <dbReference type="Proteomes" id="UP000198341"/>
    </source>
</evidence>
<accession>K8EPL7</accession>
<dbReference type="KEGG" id="bpg:Bathy15g02220"/>
<dbReference type="Proteomes" id="UP000198341">
    <property type="component" value="Chromosome 15"/>
</dbReference>
<protein>
    <recommendedName>
        <fullName evidence="4">Transmembrane protein</fullName>
    </recommendedName>
</protein>
<gene>
    <name evidence="2" type="ordered locus">Bathy15g02220</name>
</gene>
<dbReference type="GeneID" id="19011437"/>
<keyword evidence="1" id="KW-0472">Membrane</keyword>
<keyword evidence="1" id="KW-1133">Transmembrane helix</keyword>
<proteinExistence type="predicted"/>